<evidence type="ECO:0000256" key="1">
    <source>
        <dbReference type="ARBA" id="ARBA00004651"/>
    </source>
</evidence>
<feature type="transmembrane region" description="Helical" evidence="9">
    <location>
        <begin position="231"/>
        <end position="251"/>
    </location>
</feature>
<evidence type="ECO:0000313" key="12">
    <source>
        <dbReference type="EnsemblMetazoa" id="CapteP120361"/>
    </source>
</evidence>
<protein>
    <recommendedName>
        <fullName evidence="10">G-protein coupled receptors family 1 profile domain-containing protein</fullName>
    </recommendedName>
</protein>
<feature type="transmembrane region" description="Helical" evidence="9">
    <location>
        <begin position="120"/>
        <end position="141"/>
    </location>
</feature>
<dbReference type="OrthoDB" id="10071887at2759"/>
<dbReference type="EMBL" id="KB309217">
    <property type="protein sequence ID" value="ELT95143.1"/>
    <property type="molecule type" value="Genomic_DNA"/>
</dbReference>
<dbReference type="HOGENOM" id="CLU_009579_11_2_1"/>
<dbReference type="InterPro" id="IPR017452">
    <property type="entry name" value="GPCR_Rhodpsn_7TM"/>
</dbReference>
<evidence type="ECO:0000313" key="11">
    <source>
        <dbReference type="EMBL" id="ELT95143.1"/>
    </source>
</evidence>
<evidence type="ECO:0000259" key="10">
    <source>
        <dbReference type="PROSITE" id="PS50262"/>
    </source>
</evidence>
<proteinExistence type="predicted"/>
<dbReference type="OMA" id="RTTHEMA"/>
<dbReference type="GO" id="GO:0004993">
    <property type="term" value="F:G protein-coupled serotonin receptor activity"/>
    <property type="evidence" value="ECO:0007669"/>
    <property type="project" value="TreeGrafter"/>
</dbReference>
<accession>R7TMP1</accession>
<dbReference type="SMART" id="SM01381">
    <property type="entry name" value="7TM_GPCR_Srsx"/>
    <property type="match status" value="1"/>
</dbReference>
<dbReference type="Pfam" id="PF00001">
    <property type="entry name" value="7tm_1"/>
    <property type="match status" value="1"/>
</dbReference>
<feature type="transmembrane region" description="Helical" evidence="9">
    <location>
        <begin position="40"/>
        <end position="62"/>
    </location>
</feature>
<evidence type="ECO:0000256" key="9">
    <source>
        <dbReference type="SAM" id="Phobius"/>
    </source>
</evidence>
<evidence type="ECO:0000256" key="6">
    <source>
        <dbReference type="ARBA" id="ARBA00023136"/>
    </source>
</evidence>
<sequence>MWVVLLLLFIAIGLTNIIGNTITLIAFVKDSKLQQVSNFYIFNLAIADLLVGLSSVPVYAVYTLSNYHWGMGNVACKIWLFFDYLLCAESSLTIILISLDRFLMVHLGPGTYQKHVTPNRTIGALAVSWVCAFLLYGPAIIGTDLWRGYTTVKTGDCDVEFSDMFTYVVITCVLEFCVPLVLVSTFNCLLYLNIHKRSKRLHNHNSPTDISKLDNAETLRRMRNLRRDRKAARVLFILVIAFFVCWSPYSLTTIFYSVCGDSCVNFDMYELFTWLLWINSSLNPYLYAYANTRIRKHFRRYLFPCGTPKPVFQRRVYAVSKRQLDHNRAVQGSSFTLTHV</sequence>
<evidence type="ECO:0000256" key="3">
    <source>
        <dbReference type="ARBA" id="ARBA00022692"/>
    </source>
</evidence>
<organism evidence="11">
    <name type="scientific">Capitella teleta</name>
    <name type="common">Polychaete worm</name>
    <dbReference type="NCBI Taxonomy" id="283909"/>
    <lineage>
        <taxon>Eukaryota</taxon>
        <taxon>Metazoa</taxon>
        <taxon>Spiralia</taxon>
        <taxon>Lophotrochozoa</taxon>
        <taxon>Annelida</taxon>
        <taxon>Polychaeta</taxon>
        <taxon>Sedentaria</taxon>
        <taxon>Scolecida</taxon>
        <taxon>Capitellidae</taxon>
        <taxon>Capitella</taxon>
    </lineage>
</organism>
<dbReference type="InterPro" id="IPR000276">
    <property type="entry name" value="GPCR_Rhodpsn"/>
</dbReference>
<dbReference type="GO" id="GO:0016907">
    <property type="term" value="F:G protein-coupled acetylcholine receptor activity"/>
    <property type="evidence" value="ECO:0007669"/>
    <property type="project" value="TreeGrafter"/>
</dbReference>
<keyword evidence="3 9" id="KW-0812">Transmembrane</keyword>
<dbReference type="EMBL" id="AMQN01002457">
    <property type="status" value="NOT_ANNOTATED_CDS"/>
    <property type="molecule type" value="Genomic_DNA"/>
</dbReference>
<feature type="transmembrane region" description="Helical" evidence="9">
    <location>
        <begin position="164"/>
        <end position="192"/>
    </location>
</feature>
<dbReference type="GO" id="GO:0030425">
    <property type="term" value="C:dendrite"/>
    <property type="evidence" value="ECO:0007669"/>
    <property type="project" value="TreeGrafter"/>
</dbReference>
<evidence type="ECO:0000256" key="8">
    <source>
        <dbReference type="ARBA" id="ARBA00023224"/>
    </source>
</evidence>
<dbReference type="GO" id="GO:0005886">
    <property type="term" value="C:plasma membrane"/>
    <property type="evidence" value="ECO:0007669"/>
    <property type="project" value="UniProtKB-SubCell"/>
</dbReference>
<evidence type="ECO:0000313" key="13">
    <source>
        <dbReference type="Proteomes" id="UP000014760"/>
    </source>
</evidence>
<evidence type="ECO:0000256" key="5">
    <source>
        <dbReference type="ARBA" id="ARBA00023040"/>
    </source>
</evidence>
<dbReference type="CDD" id="cd15048">
    <property type="entry name" value="7tmA_Histamine_H3R_H4R"/>
    <property type="match status" value="1"/>
</dbReference>
<keyword evidence="5" id="KW-0297">G-protein coupled receptor</keyword>
<dbReference type="Gene3D" id="1.20.1070.10">
    <property type="entry name" value="Rhodopsin 7-helix transmembrane proteins"/>
    <property type="match status" value="1"/>
</dbReference>
<dbReference type="PRINTS" id="PR00237">
    <property type="entry name" value="GPCRRHODOPSN"/>
</dbReference>
<dbReference type="Proteomes" id="UP000014760">
    <property type="component" value="Unassembled WGS sequence"/>
</dbReference>
<dbReference type="PANTHER" id="PTHR24247:SF195">
    <property type="entry name" value="G-PROTEIN COUPLED RECEPTORS FAMILY 1 PROFILE DOMAIN-CONTAINING PROTEIN"/>
    <property type="match status" value="1"/>
</dbReference>
<dbReference type="PANTHER" id="PTHR24247">
    <property type="entry name" value="5-HYDROXYTRYPTAMINE RECEPTOR"/>
    <property type="match status" value="1"/>
</dbReference>
<keyword evidence="8" id="KW-0807">Transducer</keyword>
<dbReference type="GO" id="GO:0007197">
    <property type="term" value="P:adenylate cyclase-inhibiting G protein-coupled acetylcholine receptor signaling pathway"/>
    <property type="evidence" value="ECO:0007669"/>
    <property type="project" value="TreeGrafter"/>
</dbReference>
<keyword evidence="2" id="KW-1003">Cell membrane</keyword>
<keyword evidence="13" id="KW-1185">Reference proteome</keyword>
<name>R7TMP1_CAPTE</name>
<evidence type="ECO:0000256" key="7">
    <source>
        <dbReference type="ARBA" id="ARBA00023170"/>
    </source>
</evidence>
<dbReference type="PROSITE" id="PS50262">
    <property type="entry name" value="G_PROTEIN_RECEP_F1_2"/>
    <property type="match status" value="1"/>
</dbReference>
<dbReference type="GO" id="GO:0007187">
    <property type="term" value="P:G protein-coupled receptor signaling pathway, coupled to cyclic nucleotide second messenger"/>
    <property type="evidence" value="ECO:0007669"/>
    <property type="project" value="TreeGrafter"/>
</dbReference>
<reference evidence="11 13" key="2">
    <citation type="journal article" date="2013" name="Nature">
        <title>Insights into bilaterian evolution from three spiralian genomes.</title>
        <authorList>
            <person name="Simakov O."/>
            <person name="Marletaz F."/>
            <person name="Cho S.J."/>
            <person name="Edsinger-Gonzales E."/>
            <person name="Havlak P."/>
            <person name="Hellsten U."/>
            <person name="Kuo D.H."/>
            <person name="Larsson T."/>
            <person name="Lv J."/>
            <person name="Arendt D."/>
            <person name="Savage R."/>
            <person name="Osoegawa K."/>
            <person name="de Jong P."/>
            <person name="Grimwood J."/>
            <person name="Chapman J.A."/>
            <person name="Shapiro H."/>
            <person name="Aerts A."/>
            <person name="Otillar R.P."/>
            <person name="Terry A.Y."/>
            <person name="Boore J.L."/>
            <person name="Grigoriev I.V."/>
            <person name="Lindberg D.R."/>
            <person name="Seaver E.C."/>
            <person name="Weisblat D.A."/>
            <person name="Putnam N.H."/>
            <person name="Rokhsar D.S."/>
        </authorList>
    </citation>
    <scope>NUCLEOTIDE SEQUENCE</scope>
    <source>
        <strain evidence="11 13">I ESC-2004</strain>
    </source>
</reference>
<dbReference type="AlphaFoldDB" id="R7TMP1"/>
<dbReference type="STRING" id="283909.R7TMP1"/>
<reference evidence="12" key="3">
    <citation type="submission" date="2015-06" db="UniProtKB">
        <authorList>
            <consortium name="EnsemblMetazoa"/>
        </authorList>
    </citation>
    <scope>IDENTIFICATION</scope>
</reference>
<dbReference type="SUPFAM" id="SSF81321">
    <property type="entry name" value="Family A G protein-coupled receptor-like"/>
    <property type="match status" value="1"/>
</dbReference>
<reference evidence="13" key="1">
    <citation type="submission" date="2012-12" db="EMBL/GenBank/DDBJ databases">
        <authorList>
            <person name="Hellsten U."/>
            <person name="Grimwood J."/>
            <person name="Chapman J.A."/>
            <person name="Shapiro H."/>
            <person name="Aerts A."/>
            <person name="Otillar R.P."/>
            <person name="Terry A.Y."/>
            <person name="Boore J.L."/>
            <person name="Simakov O."/>
            <person name="Marletaz F."/>
            <person name="Cho S.-J."/>
            <person name="Edsinger-Gonzales E."/>
            <person name="Havlak P."/>
            <person name="Kuo D.-H."/>
            <person name="Larsson T."/>
            <person name="Lv J."/>
            <person name="Arendt D."/>
            <person name="Savage R."/>
            <person name="Osoegawa K."/>
            <person name="de Jong P."/>
            <person name="Lindberg D.R."/>
            <person name="Seaver E.C."/>
            <person name="Weisblat D.A."/>
            <person name="Putnam N.H."/>
            <person name="Grigoriev I.V."/>
            <person name="Rokhsar D.S."/>
        </authorList>
    </citation>
    <scope>NUCLEOTIDE SEQUENCE</scope>
    <source>
        <strain evidence="13">I ESC-2004</strain>
    </source>
</reference>
<evidence type="ECO:0000256" key="2">
    <source>
        <dbReference type="ARBA" id="ARBA00022475"/>
    </source>
</evidence>
<comment type="subcellular location">
    <subcellularLocation>
        <location evidence="1">Cell membrane</location>
        <topology evidence="1">Multi-pass membrane protein</topology>
    </subcellularLocation>
</comment>
<feature type="domain" description="G-protein coupled receptors family 1 profile" evidence="10">
    <location>
        <begin position="19"/>
        <end position="287"/>
    </location>
</feature>
<feature type="transmembrane region" description="Helical" evidence="9">
    <location>
        <begin position="6"/>
        <end position="28"/>
    </location>
</feature>
<gene>
    <name evidence="11" type="ORF">CAPTEDRAFT_120361</name>
</gene>
<feature type="transmembrane region" description="Helical" evidence="9">
    <location>
        <begin position="271"/>
        <end position="290"/>
    </location>
</feature>
<dbReference type="GO" id="GO:0045202">
    <property type="term" value="C:synapse"/>
    <property type="evidence" value="ECO:0007669"/>
    <property type="project" value="TreeGrafter"/>
</dbReference>
<keyword evidence="4 9" id="KW-1133">Transmembrane helix</keyword>
<keyword evidence="7" id="KW-0675">Receptor</keyword>
<keyword evidence="6 9" id="KW-0472">Membrane</keyword>
<feature type="transmembrane region" description="Helical" evidence="9">
    <location>
        <begin position="78"/>
        <end position="99"/>
    </location>
</feature>
<dbReference type="EnsemblMetazoa" id="CapteT120361">
    <property type="protein sequence ID" value="CapteP120361"/>
    <property type="gene ID" value="CapteG120361"/>
</dbReference>
<evidence type="ECO:0000256" key="4">
    <source>
        <dbReference type="ARBA" id="ARBA00022989"/>
    </source>
</evidence>